<dbReference type="Proteomes" id="UP000837803">
    <property type="component" value="Unassembled WGS sequence"/>
</dbReference>
<organism evidence="7 8">
    <name type="scientific">Neolewinella maritima</name>
    <dbReference type="NCBI Taxonomy" id="1383882"/>
    <lineage>
        <taxon>Bacteria</taxon>
        <taxon>Pseudomonadati</taxon>
        <taxon>Bacteroidota</taxon>
        <taxon>Saprospiria</taxon>
        <taxon>Saprospirales</taxon>
        <taxon>Lewinellaceae</taxon>
        <taxon>Neolewinella</taxon>
    </lineage>
</organism>
<comment type="caution">
    <text evidence="7">The sequence shown here is derived from an EMBL/GenBank/DDBJ whole genome shotgun (WGS) entry which is preliminary data.</text>
</comment>
<dbReference type="PROSITE" id="PS51192">
    <property type="entry name" value="HELICASE_ATP_BIND_1"/>
    <property type="match status" value="1"/>
</dbReference>
<dbReference type="PANTHER" id="PTHR43788:SF8">
    <property type="entry name" value="DNA-BINDING PROTEIN SMUBP-2"/>
    <property type="match status" value="1"/>
</dbReference>
<feature type="domain" description="Helicase ATP-binding" evidence="6">
    <location>
        <begin position="701"/>
        <end position="870"/>
    </location>
</feature>
<dbReference type="InterPro" id="IPR041677">
    <property type="entry name" value="DNA2/NAM7_AAA_11"/>
</dbReference>
<evidence type="ECO:0000313" key="8">
    <source>
        <dbReference type="Proteomes" id="UP000837803"/>
    </source>
</evidence>
<gene>
    <name evidence="7" type="primary">recD</name>
    <name evidence="7" type="ORF">LEM8419_03105</name>
</gene>
<evidence type="ECO:0000256" key="1">
    <source>
        <dbReference type="ARBA" id="ARBA00007913"/>
    </source>
</evidence>
<keyword evidence="5" id="KW-0067">ATP-binding</keyword>
<dbReference type="InterPro" id="IPR050534">
    <property type="entry name" value="Coronavir_polyprotein_1ab"/>
</dbReference>
<dbReference type="SMART" id="SM00487">
    <property type="entry name" value="DEXDc"/>
    <property type="match status" value="1"/>
</dbReference>
<dbReference type="InterPro" id="IPR047187">
    <property type="entry name" value="SF1_C_Upf1"/>
</dbReference>
<name>A0ABM9B4C8_9BACT</name>
<dbReference type="Gene3D" id="3.40.50.300">
    <property type="entry name" value="P-loop containing nucleotide triphosphate hydrolases"/>
    <property type="match status" value="2"/>
</dbReference>
<dbReference type="RefSeq" id="WP_238752047.1">
    <property type="nucleotide sequence ID" value="NZ_CAKLPZ010000004.1"/>
</dbReference>
<sequence>MDISPRNQAISDYFYRRTRQLTDSTELAPAQQVDALRRLILELFERATEEDELHFSTLYARITYAAHKYKLPRELTVQERQFRRARGKQHTDEELTILITAGCKLAVELNHQLFGTDVPTELAPLRQYTFPAYRPAEIQKTYYQLRVLALEVDRKEKLLWVGVENRSEQVYAIPYGDPELADSHIPQAVQIIEKISGPYLILNLLRAQVHDDGRMYPAQIVIEPDYLVNVTDVANCFSNGPDFQPWTSIPKRLLPFEKRPPLVRGNIVNSFLDVLIHDPDASFAKIKATVFEMQPLELCLFDDREVSKLMQELKHHFVTVQKFVRELLPELRIDRETVLLEPSFLSPAYGLQGRLDLLQSQRDTEDATTSIVELKTSKIFAPNRHGIRSDNFIQTLLYDLMINQALGRGANVRSYILYSVDYAKPVRYAPPEWNRQLEAISARNQLVGVEMLIAQLGTSDDLLQQTDALFSKLHPQRFKHLGSFTEQDHRITLATYEELDGLERRYLGAFMGFVAREQRLSKIGEQKTDHINGLASLWLDERQDKIDRFELLDGLTFDHYDVKENVLTLQRRADDSQLIKFRQGDVIALYGTPTAKTKAGDAVRGQIFKSTIIAVDPQTVHLRPRNPQLNDGVFLRKPYWSIEKDVLDSGFKNHYLGLYLWAAADKQLRKKWLGLLPPQDAPPHPLPVSDRLTEEQDRILRKVITAPDYFLLWGPPGTGKTSQMLHYLVDHLLKNTQENVLLVAYTNRAVDEICESIERIEIDGAPYKDYLRIGSRLGTAADYSDRLLQVRSKGARSRRELRRLIDECRVVVGTVASVGGKNELFKLKSFDRIVVDEASQILEPLLGGILTRAPRALLIGDHRQLPAVVQQGAATTRVNDDDLRAAGLTDLSTSLFERLYLTAKRNEWTWAYDQLQQQGRMHREIMAFPALHFYQGKLNILPESISHHLAQLAPLDLGEPQGDLQDQLCAQRLVFFPTEVDGSTPDPKVNRHEAELLVKLVEAFTLLYQNTDRPIKAGDIGIITPYRAQIAYIRQQLTREGYAADAYTVDTVERYQGSAKRIVLMSLCANDSSQLERLSQLSDEGVDRKLNVAMTRAREHLVLVGCPDVLRQSEVYDRLLTHVAAQPQRLPLVS</sequence>
<dbReference type="EMBL" id="CAKLPZ010000004">
    <property type="protein sequence ID" value="CAH1002188.1"/>
    <property type="molecule type" value="Genomic_DNA"/>
</dbReference>
<dbReference type="PANTHER" id="PTHR43788">
    <property type="entry name" value="DNA2/NAM7 HELICASE FAMILY MEMBER"/>
    <property type="match status" value="1"/>
</dbReference>
<comment type="similarity">
    <text evidence="1">Belongs to the DNA2/NAM7 helicase family.</text>
</comment>
<evidence type="ECO:0000313" key="7">
    <source>
        <dbReference type="EMBL" id="CAH1002188.1"/>
    </source>
</evidence>
<evidence type="ECO:0000259" key="6">
    <source>
        <dbReference type="PROSITE" id="PS51192"/>
    </source>
</evidence>
<keyword evidence="4" id="KW-0347">Helicase</keyword>
<keyword evidence="2" id="KW-0547">Nucleotide-binding</keyword>
<evidence type="ECO:0000256" key="5">
    <source>
        <dbReference type="ARBA" id="ARBA00022840"/>
    </source>
</evidence>
<dbReference type="InterPro" id="IPR027417">
    <property type="entry name" value="P-loop_NTPase"/>
</dbReference>
<proteinExistence type="inferred from homology"/>
<protein>
    <submittedName>
        <fullName evidence="7">RecBCD enzyme subunit RecD</fullName>
        <ecNumber evidence="7">3.1.11.5</ecNumber>
    </submittedName>
</protein>
<accession>A0ABM9B4C8</accession>
<dbReference type="InterPro" id="IPR014001">
    <property type="entry name" value="Helicase_ATP-bd"/>
</dbReference>
<dbReference type="SUPFAM" id="SSF52540">
    <property type="entry name" value="P-loop containing nucleoside triphosphate hydrolases"/>
    <property type="match status" value="1"/>
</dbReference>
<dbReference type="GO" id="GO:0008854">
    <property type="term" value="F:exodeoxyribonuclease V activity"/>
    <property type="evidence" value="ECO:0007669"/>
    <property type="project" value="UniProtKB-EC"/>
</dbReference>
<keyword evidence="8" id="KW-1185">Reference proteome</keyword>
<dbReference type="EC" id="3.1.11.5" evidence="7"/>
<evidence type="ECO:0000256" key="4">
    <source>
        <dbReference type="ARBA" id="ARBA00022806"/>
    </source>
</evidence>
<evidence type="ECO:0000256" key="3">
    <source>
        <dbReference type="ARBA" id="ARBA00022801"/>
    </source>
</evidence>
<dbReference type="Pfam" id="PF13086">
    <property type="entry name" value="AAA_11"/>
    <property type="match status" value="2"/>
</dbReference>
<reference evidence="7" key="1">
    <citation type="submission" date="2021-12" db="EMBL/GenBank/DDBJ databases">
        <authorList>
            <person name="Rodrigo-Torres L."/>
            <person name="Arahal R. D."/>
            <person name="Lucena T."/>
        </authorList>
    </citation>
    <scope>NUCLEOTIDE SEQUENCE</scope>
    <source>
        <strain evidence="7">CECT 8419</strain>
    </source>
</reference>
<evidence type="ECO:0000256" key="2">
    <source>
        <dbReference type="ARBA" id="ARBA00022741"/>
    </source>
</evidence>
<dbReference type="Pfam" id="PF13087">
    <property type="entry name" value="AAA_12"/>
    <property type="match status" value="1"/>
</dbReference>
<keyword evidence="3 7" id="KW-0378">Hydrolase</keyword>
<dbReference type="CDD" id="cd18808">
    <property type="entry name" value="SF1_C_Upf1"/>
    <property type="match status" value="1"/>
</dbReference>
<dbReference type="InterPro" id="IPR041679">
    <property type="entry name" value="DNA2/NAM7-like_C"/>
</dbReference>